<keyword evidence="1" id="KW-0175">Coiled coil</keyword>
<dbReference type="eggNOG" id="COG5377">
    <property type="taxonomic scope" value="Bacteria"/>
</dbReference>
<dbReference type="GeneID" id="90984007"/>
<evidence type="ECO:0000313" key="4">
    <source>
        <dbReference type="Proteomes" id="UP000027665"/>
    </source>
</evidence>
<gene>
    <name evidence="3" type="ORF">EH55_07040</name>
</gene>
<name>A0A073IMY9_9BACT</name>
<dbReference type="Gene3D" id="3.90.320.10">
    <property type="match status" value="1"/>
</dbReference>
<dbReference type="InterPro" id="IPR011604">
    <property type="entry name" value="PDDEXK-like_dom_sf"/>
</dbReference>
<dbReference type="RefSeq" id="WP_051682795.1">
    <property type="nucleotide sequence ID" value="NZ_JMKI01000037.1"/>
</dbReference>
<evidence type="ECO:0000259" key="2">
    <source>
        <dbReference type="Pfam" id="PF09588"/>
    </source>
</evidence>
<proteinExistence type="predicted"/>
<evidence type="ECO:0000256" key="1">
    <source>
        <dbReference type="SAM" id="Coils"/>
    </source>
</evidence>
<keyword evidence="4" id="KW-1185">Reference proteome</keyword>
<dbReference type="InterPro" id="IPR017482">
    <property type="entry name" value="Lambda-type_endonuclease"/>
</dbReference>
<feature type="domain" description="YqaJ viral recombinase" evidence="2">
    <location>
        <begin position="13"/>
        <end position="150"/>
    </location>
</feature>
<protein>
    <recommendedName>
        <fullName evidence="2">YqaJ viral recombinase domain-containing protein</fullName>
    </recommendedName>
</protein>
<dbReference type="OrthoDB" id="46225at2"/>
<dbReference type="SUPFAM" id="SSF52980">
    <property type="entry name" value="Restriction endonuclease-like"/>
    <property type="match status" value="1"/>
</dbReference>
<dbReference type="InterPro" id="IPR019080">
    <property type="entry name" value="YqaJ_viral_recombinase"/>
</dbReference>
<dbReference type="AlphaFoldDB" id="A0A073IMY9"/>
<sequence length="310" mass="35369">MKKISTLDMSRDEWLNARRAGIGGSDVAAILGQNPYRSPMAVYLDKIGETKQPEEDNEKAYWGTVLEDVVARHYAKVNGVKVRKNNHILIDEERPFMIANIDREVFSDTEGHYGYEGKTTDAHNSAPWNDDGVPIGYVYQVQHYMAVTGLPFFDVACLIGGNNYVQRRVPRDEELIEFLIEKEAEFWLMVETKTPPAWDGSQNAWDVLKMMYPASEQGKVVNLPPELAEALYMYRKLDAQKSELNGQAKEVEKQRDVYKQQICAAMGDAETGYLDGMEISYKTTFRKGYTTKDTTFRTFRIKDMIEKGVA</sequence>
<dbReference type="Proteomes" id="UP000027665">
    <property type="component" value="Unassembled WGS sequence"/>
</dbReference>
<reference evidence="3 4" key="1">
    <citation type="submission" date="2014-04" db="EMBL/GenBank/DDBJ databases">
        <title>Draft Genome Sequence of Synergistes jonesii.</title>
        <authorList>
            <person name="Coil D.A."/>
            <person name="Eisen J.A."/>
            <person name="Holland-Moritz H.E."/>
        </authorList>
    </citation>
    <scope>NUCLEOTIDE SEQUENCE [LARGE SCALE GENOMIC DNA]</scope>
    <source>
        <strain evidence="3 4">78-1</strain>
    </source>
</reference>
<feature type="coiled-coil region" evidence="1">
    <location>
        <begin position="234"/>
        <end position="261"/>
    </location>
</feature>
<accession>A0A073IMY9</accession>
<dbReference type="PANTHER" id="PTHR46609:SF6">
    <property type="entry name" value="EXONUCLEASE, PHAGE-TYPE_RECB, C-TERMINAL DOMAIN-CONTAINING PROTEIN-RELATED"/>
    <property type="match status" value="1"/>
</dbReference>
<dbReference type="Pfam" id="PF09588">
    <property type="entry name" value="YqaJ"/>
    <property type="match status" value="1"/>
</dbReference>
<dbReference type="InterPro" id="IPR051703">
    <property type="entry name" value="NF-kappa-B_Signaling_Reg"/>
</dbReference>
<dbReference type="PANTHER" id="PTHR46609">
    <property type="entry name" value="EXONUCLEASE, PHAGE-TYPE/RECB, C-TERMINAL DOMAIN-CONTAINING PROTEIN"/>
    <property type="match status" value="1"/>
</dbReference>
<dbReference type="EMBL" id="JMKI01000037">
    <property type="protein sequence ID" value="KEJ91723.1"/>
    <property type="molecule type" value="Genomic_DNA"/>
</dbReference>
<organism evidence="3 4">
    <name type="scientific">Synergistes jonesii</name>
    <dbReference type="NCBI Taxonomy" id="2754"/>
    <lineage>
        <taxon>Bacteria</taxon>
        <taxon>Thermotogati</taxon>
        <taxon>Synergistota</taxon>
        <taxon>Synergistia</taxon>
        <taxon>Synergistales</taxon>
        <taxon>Synergistaceae</taxon>
        <taxon>Synergistes</taxon>
    </lineage>
</organism>
<evidence type="ECO:0000313" key="3">
    <source>
        <dbReference type="EMBL" id="KEJ91723.1"/>
    </source>
</evidence>
<dbReference type="InterPro" id="IPR011335">
    <property type="entry name" value="Restrct_endonuc-II-like"/>
</dbReference>
<dbReference type="STRING" id="2754.EH55_07040"/>
<dbReference type="NCBIfam" id="TIGR03033">
    <property type="entry name" value="phage_rel_nuc"/>
    <property type="match status" value="1"/>
</dbReference>
<comment type="caution">
    <text evidence="3">The sequence shown here is derived from an EMBL/GenBank/DDBJ whole genome shotgun (WGS) entry which is preliminary data.</text>
</comment>